<evidence type="ECO:0000313" key="3">
    <source>
        <dbReference type="Proteomes" id="UP000299102"/>
    </source>
</evidence>
<reference evidence="2 3" key="1">
    <citation type="journal article" date="2019" name="Commun. Biol.">
        <title>The bagworm genome reveals a unique fibroin gene that provides high tensile strength.</title>
        <authorList>
            <person name="Kono N."/>
            <person name="Nakamura H."/>
            <person name="Ohtoshi R."/>
            <person name="Tomita M."/>
            <person name="Numata K."/>
            <person name="Arakawa K."/>
        </authorList>
    </citation>
    <scope>NUCLEOTIDE SEQUENCE [LARGE SCALE GENOMIC DNA]</scope>
</reference>
<dbReference type="EMBL" id="BGZK01000113">
    <property type="protein sequence ID" value="GBP19950.1"/>
    <property type="molecule type" value="Genomic_DNA"/>
</dbReference>
<sequence length="125" mass="14295">MGFKNCYVSEGIARYRTRIMRKTNKTQKMFTLLLKKPISTGYRRQAARRRRRRATAGGQRRADCGFVINSPGRILVGANQNWSLARIKARTAQLRAPPRQRDNLRSSSPASNPASKRSAFNRKFP</sequence>
<evidence type="ECO:0000256" key="1">
    <source>
        <dbReference type="SAM" id="MobiDB-lite"/>
    </source>
</evidence>
<accession>A0A4C1U140</accession>
<dbReference type="AlphaFoldDB" id="A0A4C1U140"/>
<gene>
    <name evidence="2" type="ORF">EVAR_11340_1</name>
</gene>
<name>A0A4C1U140_EUMVA</name>
<dbReference type="Proteomes" id="UP000299102">
    <property type="component" value="Unassembled WGS sequence"/>
</dbReference>
<evidence type="ECO:0000313" key="2">
    <source>
        <dbReference type="EMBL" id="GBP19950.1"/>
    </source>
</evidence>
<protein>
    <submittedName>
        <fullName evidence="2">Uncharacterized protein</fullName>
    </submittedName>
</protein>
<comment type="caution">
    <text evidence="2">The sequence shown here is derived from an EMBL/GenBank/DDBJ whole genome shotgun (WGS) entry which is preliminary data.</text>
</comment>
<proteinExistence type="predicted"/>
<feature type="region of interest" description="Disordered" evidence="1">
    <location>
        <begin position="91"/>
        <end position="125"/>
    </location>
</feature>
<feature type="compositionally biased region" description="Polar residues" evidence="1">
    <location>
        <begin position="105"/>
        <end position="115"/>
    </location>
</feature>
<keyword evidence="3" id="KW-1185">Reference proteome</keyword>
<organism evidence="2 3">
    <name type="scientific">Eumeta variegata</name>
    <name type="common">Bagworm moth</name>
    <name type="synonym">Eumeta japonica</name>
    <dbReference type="NCBI Taxonomy" id="151549"/>
    <lineage>
        <taxon>Eukaryota</taxon>
        <taxon>Metazoa</taxon>
        <taxon>Ecdysozoa</taxon>
        <taxon>Arthropoda</taxon>
        <taxon>Hexapoda</taxon>
        <taxon>Insecta</taxon>
        <taxon>Pterygota</taxon>
        <taxon>Neoptera</taxon>
        <taxon>Endopterygota</taxon>
        <taxon>Lepidoptera</taxon>
        <taxon>Glossata</taxon>
        <taxon>Ditrysia</taxon>
        <taxon>Tineoidea</taxon>
        <taxon>Psychidae</taxon>
        <taxon>Oiketicinae</taxon>
        <taxon>Eumeta</taxon>
    </lineage>
</organism>